<dbReference type="NCBIfam" id="TIGR04183">
    <property type="entry name" value="Por_Secre_tail"/>
    <property type="match status" value="1"/>
</dbReference>
<organism evidence="4 5">
    <name type="scientific">Bizionia argentinensis JUB59</name>
    <dbReference type="NCBI Taxonomy" id="1046627"/>
    <lineage>
        <taxon>Bacteria</taxon>
        <taxon>Pseudomonadati</taxon>
        <taxon>Bacteroidota</taxon>
        <taxon>Flavobacteriia</taxon>
        <taxon>Flavobacteriales</taxon>
        <taxon>Flavobacteriaceae</taxon>
        <taxon>Bizionia</taxon>
    </lineage>
</organism>
<dbReference type="EMBL" id="AFXZ01000067">
    <property type="protein sequence ID" value="EGV42204.2"/>
    <property type="molecule type" value="Genomic_DNA"/>
</dbReference>
<feature type="signal peptide" evidence="2">
    <location>
        <begin position="1"/>
        <end position="22"/>
    </location>
</feature>
<dbReference type="Pfam" id="PF18962">
    <property type="entry name" value="Por_Secre_tail"/>
    <property type="match status" value="1"/>
</dbReference>
<protein>
    <submittedName>
        <fullName evidence="4">T9SS type A sorting domain-containing protein</fullName>
    </submittedName>
</protein>
<feature type="domain" description="Secretion system C-terminal sorting" evidence="3">
    <location>
        <begin position="41"/>
        <end position="110"/>
    </location>
</feature>
<gene>
    <name evidence="4" type="ORF">BZARG_557</name>
</gene>
<comment type="caution">
    <text evidence="4">The sequence shown here is derived from an EMBL/GenBank/DDBJ whole genome shotgun (WGS) entry which is preliminary data.</text>
</comment>
<dbReference type="OrthoDB" id="862563at2"/>
<reference evidence="4 5" key="1">
    <citation type="journal article" date="2008" name="Int. J. Syst. Evol. Microbiol.">
        <title>Bizionia argentinensis sp. nov., isolated from surface marine water in Antarctica.</title>
        <authorList>
            <person name="Bercovich A."/>
            <person name="Vazquez S.C."/>
            <person name="Yankilevich P."/>
            <person name="Coria S.H."/>
            <person name="Foti M."/>
            <person name="Hernandez E."/>
            <person name="Vidal A."/>
            <person name="Ruberto L."/>
            <person name="Melo C."/>
            <person name="Marenssi S."/>
            <person name="Criscuolo M."/>
            <person name="Memoli M."/>
            <person name="Arguelles M."/>
            <person name="Mac Cormack W.P."/>
        </authorList>
    </citation>
    <scope>NUCLEOTIDE SEQUENCE [LARGE SCALE GENOMIC DNA]</scope>
    <source>
        <strain evidence="4 5">JUB59</strain>
    </source>
</reference>
<dbReference type="InterPro" id="IPR026444">
    <property type="entry name" value="Secre_tail"/>
</dbReference>
<sequence length="111" mass="12556">MKKTTYLIFLFFTLFSISESFSQSLDREATANSKNIENLLIYPNPVSNGKLYVATKNNFVKQISVYNVLGKQVMSQSLSGKELNISELKAGIYIIKITENKLNATRKLIVK</sequence>
<dbReference type="RefSeq" id="WP_040288914.1">
    <property type="nucleotide sequence ID" value="NZ_AFXZ01000067.1"/>
</dbReference>
<evidence type="ECO:0000259" key="3">
    <source>
        <dbReference type="Pfam" id="PF18962"/>
    </source>
</evidence>
<dbReference type="STRING" id="1046627.BZARG_557"/>
<dbReference type="eggNOG" id="ENOG503332M">
    <property type="taxonomic scope" value="Bacteria"/>
</dbReference>
<evidence type="ECO:0000256" key="2">
    <source>
        <dbReference type="SAM" id="SignalP"/>
    </source>
</evidence>
<feature type="chain" id="PRO_5020655572" evidence="2">
    <location>
        <begin position="23"/>
        <end position="111"/>
    </location>
</feature>
<dbReference type="Proteomes" id="UP000003730">
    <property type="component" value="Unassembled WGS sequence"/>
</dbReference>
<keyword evidence="1 2" id="KW-0732">Signal</keyword>
<proteinExistence type="predicted"/>
<evidence type="ECO:0000256" key="1">
    <source>
        <dbReference type="ARBA" id="ARBA00022729"/>
    </source>
</evidence>
<dbReference type="AlphaFoldDB" id="G2EHH0"/>
<evidence type="ECO:0000313" key="4">
    <source>
        <dbReference type="EMBL" id="EGV42204.2"/>
    </source>
</evidence>
<accession>G2EHH0</accession>
<name>G2EHH0_9FLAO</name>
<evidence type="ECO:0000313" key="5">
    <source>
        <dbReference type="Proteomes" id="UP000003730"/>
    </source>
</evidence>
<keyword evidence="5" id="KW-1185">Reference proteome</keyword>